<feature type="compositionally biased region" description="Basic and acidic residues" evidence="1">
    <location>
        <begin position="94"/>
        <end position="103"/>
    </location>
</feature>
<dbReference type="InterPro" id="IPR007577">
    <property type="entry name" value="GlycoTrfase_DXD_sugar-bd_CS"/>
</dbReference>
<dbReference type="InterPro" id="IPR029044">
    <property type="entry name" value="Nucleotide-diphossugar_trans"/>
</dbReference>
<feature type="region of interest" description="Disordered" evidence="1">
    <location>
        <begin position="80"/>
        <end position="103"/>
    </location>
</feature>
<organism evidence="2 3">
    <name type="scientific">Batillaria attramentaria</name>
    <dbReference type="NCBI Taxonomy" id="370345"/>
    <lineage>
        <taxon>Eukaryota</taxon>
        <taxon>Metazoa</taxon>
        <taxon>Spiralia</taxon>
        <taxon>Lophotrochozoa</taxon>
        <taxon>Mollusca</taxon>
        <taxon>Gastropoda</taxon>
        <taxon>Caenogastropoda</taxon>
        <taxon>Sorbeoconcha</taxon>
        <taxon>Cerithioidea</taxon>
        <taxon>Batillariidae</taxon>
        <taxon>Batillaria</taxon>
    </lineage>
</organism>
<sequence>MTQKRSIMSWLKVSAVIVLFAVALKVQRWRIEEYYSKEMEIKMAESAAVLLERQCPKIQQVVDIETKMAPAAAGDLKLETTLKENSPRTRNTKKNMDATDGPGEHAEQPLFRDLYGQEPWPEVEGDRGIAEKVMTAAAHYIWCGEGALEFQHYLGLLSIVRILQPPKLVFHYAALPDEDKTFYNTWFHELNQSVPVLEFSQSTEYYECPISHDQASRMLRKLQRTTGEIYLSKNVILTRYSRECGNKEGEKPGGDPKSCVSVDVYNRGKDYPCVLVTDKLYPRDIWETDTRFAELARWLFYGRRKILKAEKDESNLIPRTAHMVWTRDIYWAYQTFRFQYYLGVLSALYVAGFRHVYVHGKEEPQGRWWKELKDENVTFVRTNFSQLLFQTPIDTIQHTSDAVRLHILNKYGGVYQDVDILWLNRVPDSLLSYPVVMAPDWPKRGAWPDTINMGVSMARPRAPWLRHLLASYRYPRKKNWDYFAFYMPYRTYELHPDQFYLDRHLQVLCFFERCHPTWHKNYKRDVWSDKPTGPFNLNETLAVHLTQPKPYYGLESPATMKSRSHRFCRFGVELLERLGKAHLLEVKDI</sequence>
<comment type="caution">
    <text evidence="2">The sequence shown here is derived from an EMBL/GenBank/DDBJ whole genome shotgun (WGS) entry which is preliminary data.</text>
</comment>
<dbReference type="Proteomes" id="UP001519460">
    <property type="component" value="Unassembled WGS sequence"/>
</dbReference>
<reference evidence="2 3" key="1">
    <citation type="journal article" date="2023" name="Sci. Data">
        <title>Genome assembly of the Korean intertidal mud-creeper Batillaria attramentaria.</title>
        <authorList>
            <person name="Patra A.K."/>
            <person name="Ho P.T."/>
            <person name="Jun S."/>
            <person name="Lee S.J."/>
            <person name="Kim Y."/>
            <person name="Won Y.J."/>
        </authorList>
    </citation>
    <scope>NUCLEOTIDE SEQUENCE [LARGE SCALE GENOMIC DNA]</scope>
    <source>
        <strain evidence="2">Wonlab-2016</strain>
    </source>
</reference>
<dbReference type="PANTHER" id="PTHR46830:SF1">
    <property type="entry name" value="ALPHA-1,4-N-ACETYLGLUCOSAMINYLTRANSFERASE"/>
    <property type="match status" value="1"/>
</dbReference>
<protein>
    <submittedName>
        <fullName evidence="2">Uncharacterized protein</fullName>
    </submittedName>
</protein>
<dbReference type="Gene3D" id="3.90.550.20">
    <property type="match status" value="1"/>
</dbReference>
<dbReference type="Pfam" id="PF04488">
    <property type="entry name" value="Gly_transf_sug"/>
    <property type="match status" value="1"/>
</dbReference>
<dbReference type="AlphaFoldDB" id="A0ABD0JZS8"/>
<dbReference type="PANTHER" id="PTHR46830">
    <property type="entry name" value="TRANSFERASE, PUTATIVE-RELATED"/>
    <property type="match status" value="1"/>
</dbReference>
<keyword evidence="3" id="KW-1185">Reference proteome</keyword>
<evidence type="ECO:0000256" key="1">
    <source>
        <dbReference type="SAM" id="MobiDB-lite"/>
    </source>
</evidence>
<gene>
    <name evidence="2" type="ORF">BaRGS_00028660</name>
</gene>
<dbReference type="EMBL" id="JACVVK020000288">
    <property type="protein sequence ID" value="KAK7480100.1"/>
    <property type="molecule type" value="Genomic_DNA"/>
</dbReference>
<name>A0ABD0JZS8_9CAEN</name>
<proteinExistence type="predicted"/>
<evidence type="ECO:0000313" key="3">
    <source>
        <dbReference type="Proteomes" id="UP001519460"/>
    </source>
</evidence>
<accession>A0ABD0JZS8</accession>
<evidence type="ECO:0000313" key="2">
    <source>
        <dbReference type="EMBL" id="KAK7480100.1"/>
    </source>
</evidence>
<dbReference type="SUPFAM" id="SSF53448">
    <property type="entry name" value="Nucleotide-diphospho-sugar transferases"/>
    <property type="match status" value="1"/>
</dbReference>